<dbReference type="RefSeq" id="WP_165130615.1">
    <property type="nucleotide sequence ID" value="NZ_CP049249.1"/>
</dbReference>
<comment type="caution">
    <text evidence="1">The sequence shown here is derived from an EMBL/GenBank/DDBJ whole genome shotgun (WGS) entry which is preliminary data.</text>
</comment>
<sequence length="84" mass="9514">MFQQPDTSKKAPLSPDDLEVLDKFLEAWCEENGVDRTDSAAQDVASSLIAWYQEDQKYRSRIQLKSADEMPIAPDILALLKQIS</sequence>
<dbReference type="AlphaFoldDB" id="A0A7W6PSU3"/>
<accession>A0A7W6PSU3</accession>
<evidence type="ECO:0000313" key="1">
    <source>
        <dbReference type="EMBL" id="MBB4144462.1"/>
    </source>
</evidence>
<keyword evidence="2" id="KW-1185">Reference proteome</keyword>
<gene>
    <name evidence="1" type="ORF">GGQ72_003019</name>
</gene>
<proteinExistence type="predicted"/>
<evidence type="ECO:0000313" key="2">
    <source>
        <dbReference type="Proteomes" id="UP000519897"/>
    </source>
</evidence>
<dbReference type="EMBL" id="JACIEC010000003">
    <property type="protein sequence ID" value="MBB4144462.1"/>
    <property type="molecule type" value="Genomic_DNA"/>
</dbReference>
<organism evidence="1 2">
    <name type="scientific">Rhizobium rhizoryzae</name>
    <dbReference type="NCBI Taxonomy" id="451876"/>
    <lineage>
        <taxon>Bacteria</taxon>
        <taxon>Pseudomonadati</taxon>
        <taxon>Pseudomonadota</taxon>
        <taxon>Alphaproteobacteria</taxon>
        <taxon>Hyphomicrobiales</taxon>
        <taxon>Rhizobiaceae</taxon>
        <taxon>Rhizobium/Agrobacterium group</taxon>
        <taxon>Rhizobium</taxon>
    </lineage>
</organism>
<dbReference type="Proteomes" id="UP000519897">
    <property type="component" value="Unassembled WGS sequence"/>
</dbReference>
<protein>
    <submittedName>
        <fullName evidence="1">Uncharacterized protein</fullName>
    </submittedName>
</protein>
<reference evidence="1 2" key="1">
    <citation type="submission" date="2020-08" db="EMBL/GenBank/DDBJ databases">
        <title>Genomic Encyclopedia of Type Strains, Phase IV (KMG-IV): sequencing the most valuable type-strain genomes for metagenomic binning, comparative biology and taxonomic classification.</title>
        <authorList>
            <person name="Goeker M."/>
        </authorList>
    </citation>
    <scope>NUCLEOTIDE SEQUENCE [LARGE SCALE GENOMIC DNA]</scope>
    <source>
        <strain evidence="1 2">DSM 29514</strain>
    </source>
</reference>
<name>A0A7W6PSU3_9HYPH</name>